<dbReference type="InterPro" id="IPR045851">
    <property type="entry name" value="AMP-bd_C_sf"/>
</dbReference>
<protein>
    <recommendedName>
        <fullName evidence="5">AMP-dependent synthetase/ligase domain-containing protein</fullName>
    </recommendedName>
</protein>
<sequence>MANFIPNAWDPTVSPYEVRKLRPNVISPVRNVKASSATDPVAFLEQSLGLDSDLDFFIRCQPGSRRHVMHLVHDLFRVAEIVAKEGNWVDTFYESADRVPHRQAIVEAETGRALTYGELDALSSQGVKPLSIIPLIFENSIDYVVTYLGVLKIGCCVAAINNNLRAAALIHCLKVATGDLIIFGTSLSEPIKAVSSELSARFVCMGDDFKNVQWTTGCCLADVLPFASERLPLEVRRAAKPTDLAMFIYTSGTTGNPKPVSISHSSIMISNVTASTLPRYFEDDRIYTAMPLYHSAAGNVAMSSAFSLGLTIIFAKKMSARNFFKHCIEHKATVIQYIGEIARYILATPPDPAVDRGHKVRVAIGNGMRSEIWGQFKDRFNIPIIAEFYGATDGIGLITHYNAEEETNGTLGKLGPLYRLLTGMRIIRFDYETEQPVRGEDGFVIECDPGEAGEIIADINPLKGRLFRGYHGAPEATEKKILRNAFRKDDAWIRSGDIVMFDRLGFAYFKDRIGDTFRWKGENCSTQEIGETIDRYPGIIEANVYGVEIPQKDGRCGMAGLQTESSFDVSGLGKFLVKELPKYAIPLFLRMLPEIQTTGTFKQVKTTLRAEGIDLNKIKDRMFFFDEEKSTYVPYTTQIYNDIMAGKARL</sequence>
<dbReference type="AlphaFoldDB" id="A0A507C500"/>
<dbReference type="GO" id="GO:0005324">
    <property type="term" value="F:long-chain fatty acid transmembrane transporter activity"/>
    <property type="evidence" value="ECO:0007669"/>
    <property type="project" value="TreeGrafter"/>
</dbReference>
<dbReference type="GO" id="GO:0044539">
    <property type="term" value="P:long-chain fatty acid import into cell"/>
    <property type="evidence" value="ECO:0007669"/>
    <property type="project" value="TreeGrafter"/>
</dbReference>
<dbReference type="InterPro" id="IPR020845">
    <property type="entry name" value="AMP-binding_CS"/>
</dbReference>
<dbReference type="Gene3D" id="3.40.50.12780">
    <property type="entry name" value="N-terminal domain of ligase-like"/>
    <property type="match status" value="1"/>
</dbReference>
<dbReference type="STRING" id="1806994.A0A507C500"/>
<keyword evidence="7" id="KW-1185">Reference proteome</keyword>
<dbReference type="PROSITE" id="PS00455">
    <property type="entry name" value="AMP_BINDING"/>
    <property type="match status" value="1"/>
</dbReference>
<dbReference type="InterPro" id="IPR042099">
    <property type="entry name" value="ANL_N_sf"/>
</dbReference>
<evidence type="ECO:0000313" key="7">
    <source>
        <dbReference type="Proteomes" id="UP000319731"/>
    </source>
</evidence>
<dbReference type="GeneID" id="42005633"/>
<evidence type="ECO:0000256" key="2">
    <source>
        <dbReference type="ARBA" id="ARBA00022598"/>
    </source>
</evidence>
<dbReference type="PANTHER" id="PTHR43107:SF15">
    <property type="entry name" value="FATTY ACID TRANSPORT PROTEIN 3, ISOFORM A"/>
    <property type="match status" value="1"/>
</dbReference>
<comment type="caution">
    <text evidence="6">The sequence shown here is derived from an EMBL/GenBank/DDBJ whole genome shotgun (WGS) entry which is preliminary data.</text>
</comment>
<evidence type="ECO:0000256" key="3">
    <source>
        <dbReference type="ARBA" id="ARBA00022741"/>
    </source>
</evidence>
<dbReference type="Proteomes" id="UP000319731">
    <property type="component" value="Unassembled WGS sequence"/>
</dbReference>
<gene>
    <name evidence="6" type="ORF">SmJEL517_g04408</name>
</gene>
<organism evidence="6 7">
    <name type="scientific">Synchytrium microbalum</name>
    <dbReference type="NCBI Taxonomy" id="1806994"/>
    <lineage>
        <taxon>Eukaryota</taxon>
        <taxon>Fungi</taxon>
        <taxon>Fungi incertae sedis</taxon>
        <taxon>Chytridiomycota</taxon>
        <taxon>Chytridiomycota incertae sedis</taxon>
        <taxon>Chytridiomycetes</taxon>
        <taxon>Synchytriales</taxon>
        <taxon>Synchytriaceae</taxon>
        <taxon>Synchytrium</taxon>
    </lineage>
</organism>
<feature type="domain" description="AMP-dependent synthetase/ligase" evidence="5">
    <location>
        <begin position="92"/>
        <end position="457"/>
    </location>
</feature>
<evidence type="ECO:0000313" key="6">
    <source>
        <dbReference type="EMBL" id="TPX32505.1"/>
    </source>
</evidence>
<dbReference type="RefSeq" id="XP_031023692.1">
    <property type="nucleotide sequence ID" value="XM_031170336.1"/>
</dbReference>
<evidence type="ECO:0000256" key="1">
    <source>
        <dbReference type="ARBA" id="ARBA00006432"/>
    </source>
</evidence>
<dbReference type="SUPFAM" id="SSF56801">
    <property type="entry name" value="Acetyl-CoA synthetase-like"/>
    <property type="match status" value="1"/>
</dbReference>
<dbReference type="GO" id="GO:0005886">
    <property type="term" value="C:plasma membrane"/>
    <property type="evidence" value="ECO:0007669"/>
    <property type="project" value="TreeGrafter"/>
</dbReference>
<dbReference type="Gene3D" id="3.30.300.30">
    <property type="match status" value="1"/>
</dbReference>
<proteinExistence type="inferred from homology"/>
<dbReference type="GO" id="GO:0004467">
    <property type="term" value="F:long-chain fatty acid-CoA ligase activity"/>
    <property type="evidence" value="ECO:0007669"/>
    <property type="project" value="TreeGrafter"/>
</dbReference>
<evidence type="ECO:0000259" key="5">
    <source>
        <dbReference type="Pfam" id="PF00501"/>
    </source>
</evidence>
<dbReference type="InterPro" id="IPR000873">
    <property type="entry name" value="AMP-dep_synth/lig_dom"/>
</dbReference>
<keyword evidence="4" id="KW-0067">ATP-binding</keyword>
<dbReference type="EMBL" id="QEAO01000029">
    <property type="protein sequence ID" value="TPX32505.1"/>
    <property type="molecule type" value="Genomic_DNA"/>
</dbReference>
<keyword evidence="3" id="KW-0547">Nucleotide-binding</keyword>
<name>A0A507C500_9FUNG</name>
<evidence type="ECO:0000256" key="4">
    <source>
        <dbReference type="ARBA" id="ARBA00022840"/>
    </source>
</evidence>
<dbReference type="Pfam" id="PF00501">
    <property type="entry name" value="AMP-binding"/>
    <property type="match status" value="1"/>
</dbReference>
<comment type="similarity">
    <text evidence="1">Belongs to the ATP-dependent AMP-binding enzyme family.</text>
</comment>
<dbReference type="GO" id="GO:0005524">
    <property type="term" value="F:ATP binding"/>
    <property type="evidence" value="ECO:0007669"/>
    <property type="project" value="UniProtKB-KW"/>
</dbReference>
<reference evidence="6 7" key="1">
    <citation type="journal article" date="2019" name="Sci. Rep.">
        <title>Comparative genomics of chytrid fungi reveal insights into the obligate biotrophic and pathogenic lifestyle of Synchytrium endobioticum.</title>
        <authorList>
            <person name="van de Vossenberg B.T.L.H."/>
            <person name="Warris S."/>
            <person name="Nguyen H.D.T."/>
            <person name="van Gent-Pelzer M.P.E."/>
            <person name="Joly D.L."/>
            <person name="van de Geest H.C."/>
            <person name="Bonants P.J.M."/>
            <person name="Smith D.S."/>
            <person name="Levesque C.A."/>
            <person name="van der Lee T.A.J."/>
        </authorList>
    </citation>
    <scope>NUCLEOTIDE SEQUENCE [LARGE SCALE GENOMIC DNA]</scope>
    <source>
        <strain evidence="6 7">JEL517</strain>
    </source>
</reference>
<dbReference type="OrthoDB" id="288590at2759"/>
<keyword evidence="2" id="KW-0436">Ligase</keyword>
<accession>A0A507C500</accession>
<dbReference type="PANTHER" id="PTHR43107">
    <property type="entry name" value="LONG-CHAIN FATTY ACID TRANSPORT PROTEIN"/>
    <property type="match status" value="1"/>
</dbReference>